<dbReference type="RefSeq" id="WP_132406279.1">
    <property type="nucleotide sequence ID" value="NZ_SMKA01000044.1"/>
</dbReference>
<feature type="domain" description="Putative Flp pilus-assembly TadG-like N-terminal" evidence="2">
    <location>
        <begin position="8"/>
        <end position="55"/>
    </location>
</feature>
<proteinExistence type="predicted"/>
<keyword evidence="1" id="KW-0812">Transmembrane</keyword>
<sequence>MRSRDDRGSATVFLLGFATVLMVAAGLVIDGGLAMNGRERITDDAEQAARYGADATDENALRLDDELQVNVSTAVDRATGFMAERGYHDIDVQVDGNAVTVSAAGTVDTVLLNLAGIGSFTVRGEATAVAVDG</sequence>
<evidence type="ECO:0000256" key="1">
    <source>
        <dbReference type="SAM" id="Phobius"/>
    </source>
</evidence>
<dbReference type="InterPro" id="IPR028087">
    <property type="entry name" value="Tad_N"/>
</dbReference>
<keyword evidence="1" id="KW-0472">Membrane</keyword>
<protein>
    <recommendedName>
        <fullName evidence="2">Putative Flp pilus-assembly TadG-like N-terminal domain-containing protein</fullName>
    </recommendedName>
</protein>
<name>A0A4R4Q606_9ACTN</name>
<dbReference type="AlphaFoldDB" id="A0A4R4Q606"/>
<feature type="transmembrane region" description="Helical" evidence="1">
    <location>
        <begin position="12"/>
        <end position="35"/>
    </location>
</feature>
<evidence type="ECO:0000313" key="3">
    <source>
        <dbReference type="EMBL" id="TDC30530.1"/>
    </source>
</evidence>
<dbReference type="Proteomes" id="UP000295075">
    <property type="component" value="Unassembled WGS sequence"/>
</dbReference>
<evidence type="ECO:0000259" key="2">
    <source>
        <dbReference type="Pfam" id="PF13400"/>
    </source>
</evidence>
<gene>
    <name evidence="3" type="ORF">E1261_13115</name>
</gene>
<dbReference type="EMBL" id="SMKA01000044">
    <property type="protein sequence ID" value="TDC30530.1"/>
    <property type="molecule type" value="Genomic_DNA"/>
</dbReference>
<keyword evidence="1" id="KW-1133">Transmembrane helix</keyword>
<dbReference type="OrthoDB" id="3823775at2"/>
<dbReference type="Pfam" id="PF13400">
    <property type="entry name" value="Tad"/>
    <property type="match status" value="1"/>
</dbReference>
<evidence type="ECO:0000313" key="4">
    <source>
        <dbReference type="Proteomes" id="UP000295075"/>
    </source>
</evidence>
<keyword evidence="4" id="KW-1185">Reference proteome</keyword>
<organism evidence="3 4">
    <name type="scientific">Kribbella albertanoniae</name>
    <dbReference type="NCBI Taxonomy" id="1266829"/>
    <lineage>
        <taxon>Bacteria</taxon>
        <taxon>Bacillati</taxon>
        <taxon>Actinomycetota</taxon>
        <taxon>Actinomycetes</taxon>
        <taxon>Propionibacteriales</taxon>
        <taxon>Kribbellaceae</taxon>
        <taxon>Kribbella</taxon>
    </lineage>
</organism>
<comment type="caution">
    <text evidence="3">The sequence shown here is derived from an EMBL/GenBank/DDBJ whole genome shotgun (WGS) entry which is preliminary data.</text>
</comment>
<reference evidence="3 4" key="1">
    <citation type="submission" date="2019-03" db="EMBL/GenBank/DDBJ databases">
        <title>Draft genome sequences of novel Actinobacteria.</title>
        <authorList>
            <person name="Sahin N."/>
            <person name="Ay H."/>
            <person name="Saygin H."/>
        </authorList>
    </citation>
    <scope>NUCLEOTIDE SEQUENCE [LARGE SCALE GENOMIC DNA]</scope>
    <source>
        <strain evidence="3 4">JCM 30547</strain>
    </source>
</reference>
<accession>A0A4R4Q606</accession>